<dbReference type="InterPro" id="IPR002110">
    <property type="entry name" value="Ankyrin_rpt"/>
</dbReference>
<dbReference type="InterPro" id="IPR036770">
    <property type="entry name" value="Ankyrin_rpt-contain_sf"/>
</dbReference>
<dbReference type="PANTHER" id="PTHR24198">
    <property type="entry name" value="ANKYRIN REPEAT AND PROTEIN KINASE DOMAIN-CONTAINING PROTEIN"/>
    <property type="match status" value="1"/>
</dbReference>
<keyword evidence="1" id="KW-0677">Repeat</keyword>
<evidence type="ECO:0000256" key="3">
    <source>
        <dbReference type="PROSITE-ProRule" id="PRU00023"/>
    </source>
</evidence>
<dbReference type="Pfam" id="PF12796">
    <property type="entry name" value="Ank_2"/>
    <property type="match status" value="2"/>
</dbReference>
<evidence type="ECO:0000256" key="2">
    <source>
        <dbReference type="ARBA" id="ARBA00023043"/>
    </source>
</evidence>
<dbReference type="SUPFAM" id="SSF48403">
    <property type="entry name" value="Ankyrin repeat"/>
    <property type="match status" value="1"/>
</dbReference>
<protein>
    <submittedName>
        <fullName evidence="5">ANR50-like protein</fullName>
    </submittedName>
</protein>
<keyword evidence="2 3" id="KW-0040">ANK repeat</keyword>
<evidence type="ECO:0000313" key="6">
    <source>
        <dbReference type="Proteomes" id="UP001164746"/>
    </source>
</evidence>
<name>A0ABY7DN55_MYAAR</name>
<dbReference type="InterPro" id="IPR001496">
    <property type="entry name" value="SOCS_box"/>
</dbReference>
<dbReference type="PROSITE" id="PS50225">
    <property type="entry name" value="SOCS"/>
    <property type="match status" value="1"/>
</dbReference>
<accession>A0ABY7DN55</accession>
<dbReference type="SMART" id="SM00248">
    <property type="entry name" value="ANK"/>
    <property type="match status" value="6"/>
</dbReference>
<dbReference type="PROSITE" id="PS50297">
    <property type="entry name" value="ANK_REP_REGION"/>
    <property type="match status" value="2"/>
</dbReference>
<dbReference type="CDD" id="cd03587">
    <property type="entry name" value="SOCS"/>
    <property type="match status" value="1"/>
</dbReference>
<dbReference type="PANTHER" id="PTHR24198:SF165">
    <property type="entry name" value="ANKYRIN REPEAT-CONTAINING PROTEIN-RELATED"/>
    <property type="match status" value="1"/>
</dbReference>
<keyword evidence="6" id="KW-1185">Reference proteome</keyword>
<sequence length="432" mass="47421">MRKLSGMASPLIDSLVVADAIAANSVEDTRMLLESQFDFNKPIPQPYSVEGQTIYPISLACANGCVDVLKFLLDNNVDANIPGNDGKLPIHYTCDAEGRADEKKVECVVALNALIQANCDINVVDNMGRTPLFLACEADNVEAVKLLIDNHCDVNKQTVCGDSALKVSCRNAKYWSYWHGRDSTCSSTGRKKNPYNFPPIQITMMLLEANANTEATLLPTAVQLGNSKIVEELLDLGMDINMLDDNMCTPIGIACSSTHVSPNLVKLLLDRGADVNKGGGWKKQKPLIFAYVHNSVEKIKLLISYGAKLSSGEMTEMVSLTLSKSILENPEVIGPNSKELLSWRLLMAQGFTPVVNGTDLSNKFSQLSICSSHDKISPWLKNLLYPVRSLKELCRISIRNSTQIPVDLNLDYLPLPESVKDFLKVNEIGLTD</sequence>
<evidence type="ECO:0000256" key="1">
    <source>
        <dbReference type="ARBA" id="ARBA00022737"/>
    </source>
</evidence>
<feature type="repeat" description="ANK" evidence="3">
    <location>
        <begin position="213"/>
        <end position="245"/>
    </location>
</feature>
<dbReference type="Pfam" id="PF07525">
    <property type="entry name" value="SOCS_box"/>
    <property type="match status" value="1"/>
</dbReference>
<evidence type="ECO:0000313" key="5">
    <source>
        <dbReference type="EMBL" id="WAQ99134.1"/>
    </source>
</evidence>
<dbReference type="PROSITE" id="PS50088">
    <property type="entry name" value="ANK_REPEAT"/>
    <property type="match status" value="3"/>
</dbReference>
<dbReference type="Proteomes" id="UP001164746">
    <property type="component" value="Chromosome 3"/>
</dbReference>
<evidence type="ECO:0000259" key="4">
    <source>
        <dbReference type="PROSITE" id="PS50225"/>
    </source>
</evidence>
<feature type="repeat" description="ANK" evidence="3">
    <location>
        <begin position="127"/>
        <end position="159"/>
    </location>
</feature>
<dbReference type="PRINTS" id="PR01415">
    <property type="entry name" value="ANKYRIN"/>
</dbReference>
<dbReference type="Gene3D" id="1.10.750.20">
    <property type="entry name" value="SOCS box"/>
    <property type="match status" value="1"/>
</dbReference>
<dbReference type="SUPFAM" id="SSF158235">
    <property type="entry name" value="SOCS box-like"/>
    <property type="match status" value="1"/>
</dbReference>
<dbReference type="SMART" id="SM00969">
    <property type="entry name" value="SOCS_box"/>
    <property type="match status" value="1"/>
</dbReference>
<organism evidence="5 6">
    <name type="scientific">Mya arenaria</name>
    <name type="common">Soft-shell clam</name>
    <dbReference type="NCBI Taxonomy" id="6604"/>
    <lineage>
        <taxon>Eukaryota</taxon>
        <taxon>Metazoa</taxon>
        <taxon>Spiralia</taxon>
        <taxon>Lophotrochozoa</taxon>
        <taxon>Mollusca</taxon>
        <taxon>Bivalvia</taxon>
        <taxon>Autobranchia</taxon>
        <taxon>Heteroconchia</taxon>
        <taxon>Euheterodonta</taxon>
        <taxon>Imparidentia</taxon>
        <taxon>Neoheterodontei</taxon>
        <taxon>Myida</taxon>
        <taxon>Myoidea</taxon>
        <taxon>Myidae</taxon>
        <taxon>Mya</taxon>
    </lineage>
</organism>
<proteinExistence type="predicted"/>
<dbReference type="Gene3D" id="1.25.40.20">
    <property type="entry name" value="Ankyrin repeat-containing domain"/>
    <property type="match status" value="2"/>
</dbReference>
<gene>
    <name evidence="5" type="ORF">MAR_023507</name>
</gene>
<dbReference type="EMBL" id="CP111014">
    <property type="protein sequence ID" value="WAQ99134.1"/>
    <property type="molecule type" value="Genomic_DNA"/>
</dbReference>
<reference evidence="5" key="1">
    <citation type="submission" date="2022-11" db="EMBL/GenBank/DDBJ databases">
        <title>Centuries of genome instability and evolution in soft-shell clam transmissible cancer (bioRxiv).</title>
        <authorList>
            <person name="Hart S.F.M."/>
            <person name="Yonemitsu M.A."/>
            <person name="Giersch R.M."/>
            <person name="Beal B.F."/>
            <person name="Arriagada G."/>
            <person name="Davis B.W."/>
            <person name="Ostrander E.A."/>
            <person name="Goff S.P."/>
            <person name="Metzger M.J."/>
        </authorList>
    </citation>
    <scope>NUCLEOTIDE SEQUENCE</scope>
    <source>
        <strain evidence="5">MELC-2E11</strain>
        <tissue evidence="5">Siphon/mantle</tissue>
    </source>
</reference>
<dbReference type="Pfam" id="PF13857">
    <property type="entry name" value="Ank_5"/>
    <property type="match status" value="1"/>
</dbReference>
<feature type="repeat" description="ANK" evidence="3">
    <location>
        <begin position="246"/>
        <end position="280"/>
    </location>
</feature>
<dbReference type="InterPro" id="IPR036036">
    <property type="entry name" value="SOCS_box-like_dom_sf"/>
</dbReference>
<feature type="domain" description="SOCS box" evidence="4">
    <location>
        <begin position="387"/>
        <end position="424"/>
    </location>
</feature>